<dbReference type="InterPro" id="IPR050790">
    <property type="entry name" value="ExbB/TolQ_transport"/>
</dbReference>
<dbReference type="GO" id="GO:0017038">
    <property type="term" value="P:protein import"/>
    <property type="evidence" value="ECO:0007669"/>
    <property type="project" value="TreeGrafter"/>
</dbReference>
<keyword evidence="6" id="KW-0653">Protein transport</keyword>
<keyword evidence="5 7" id="KW-0472">Membrane</keyword>
<dbReference type="Pfam" id="PF01618">
    <property type="entry name" value="MotA_ExbB"/>
    <property type="match status" value="1"/>
</dbReference>
<evidence type="ECO:0000256" key="3">
    <source>
        <dbReference type="ARBA" id="ARBA00022692"/>
    </source>
</evidence>
<feature type="transmembrane region" description="Helical" evidence="7">
    <location>
        <begin position="187"/>
        <end position="215"/>
    </location>
</feature>
<feature type="domain" description="MotA/TolQ/ExbB proton channel" evidence="8">
    <location>
        <begin position="102"/>
        <end position="232"/>
    </location>
</feature>
<proteinExistence type="inferred from homology"/>
<accession>A0A0B6WV65</accession>
<organism evidence="9 10">
    <name type="scientific">Pyrinomonas methylaliphatogenes</name>
    <dbReference type="NCBI Taxonomy" id="454194"/>
    <lineage>
        <taxon>Bacteria</taxon>
        <taxon>Pseudomonadati</taxon>
        <taxon>Acidobacteriota</taxon>
        <taxon>Blastocatellia</taxon>
        <taxon>Blastocatellales</taxon>
        <taxon>Pyrinomonadaceae</taxon>
        <taxon>Pyrinomonas</taxon>
    </lineage>
</organism>
<evidence type="ECO:0000256" key="6">
    <source>
        <dbReference type="RuleBase" id="RU004057"/>
    </source>
</evidence>
<sequence>MTMFVNLLGTKAFGLLLLLQEGQELSSQFTITEMLKHLGWVALTVVCILLLMSVYSIAIMVERYLTYSAAKKQSREFAPRVAQALKNDRIDEAIKISDKHKKSHLAMVVSAGLQEFRAHENSSELSGDEIEASKRALQRAIAIKTNEFKRGLSGLATIGSTAPFVGLFGTVFGIINAFQGMKQAESAGIAAVAGGIAEALFTTALGLAVAVPAVWMFNYFTGKVDGFIVEMDNSASELIDYFIKNRTKQLKA</sequence>
<evidence type="ECO:0000256" key="2">
    <source>
        <dbReference type="ARBA" id="ARBA00022475"/>
    </source>
</evidence>
<dbReference type="Proteomes" id="UP000031518">
    <property type="component" value="Unassembled WGS sequence"/>
</dbReference>
<evidence type="ECO:0000313" key="10">
    <source>
        <dbReference type="Proteomes" id="UP000031518"/>
    </source>
</evidence>
<keyword evidence="6" id="KW-0813">Transport</keyword>
<evidence type="ECO:0000313" key="9">
    <source>
        <dbReference type="EMBL" id="CDM64996.1"/>
    </source>
</evidence>
<reference evidence="9 10" key="2">
    <citation type="submission" date="2015-01" db="EMBL/GenBank/DDBJ databases">
        <title>Complete genome sequence of Pyrinomonas methylaliphatogenes type strain K22T.</title>
        <authorList>
            <person name="Lee K.C.Y."/>
            <person name="Power J.F."/>
            <person name="Dunfield P.F."/>
            <person name="Morgan X.C."/>
            <person name="Huttenhower C."/>
            <person name="Stott M.B."/>
        </authorList>
    </citation>
    <scope>NUCLEOTIDE SEQUENCE [LARGE SCALE GENOMIC DNA]</scope>
    <source>
        <strain evidence="9 10">K22</strain>
    </source>
</reference>
<evidence type="ECO:0000256" key="1">
    <source>
        <dbReference type="ARBA" id="ARBA00004651"/>
    </source>
</evidence>
<dbReference type="InterPro" id="IPR002898">
    <property type="entry name" value="MotA_ExbB_proton_chnl"/>
</dbReference>
<dbReference type="STRING" id="454194.PYK22_00992"/>
<dbReference type="AlphaFoldDB" id="A0A0B6WV65"/>
<feature type="transmembrane region" description="Helical" evidence="7">
    <location>
        <begin position="38"/>
        <end position="61"/>
    </location>
</feature>
<comment type="similarity">
    <text evidence="6">Belongs to the exbB/tolQ family.</text>
</comment>
<dbReference type="EMBL" id="CBXV010000004">
    <property type="protein sequence ID" value="CDM64996.1"/>
    <property type="molecule type" value="Genomic_DNA"/>
</dbReference>
<evidence type="ECO:0000259" key="8">
    <source>
        <dbReference type="Pfam" id="PF01618"/>
    </source>
</evidence>
<dbReference type="PANTHER" id="PTHR30625">
    <property type="entry name" value="PROTEIN TOLQ"/>
    <property type="match status" value="1"/>
</dbReference>
<evidence type="ECO:0000256" key="4">
    <source>
        <dbReference type="ARBA" id="ARBA00022989"/>
    </source>
</evidence>
<keyword evidence="4 7" id="KW-1133">Transmembrane helix</keyword>
<evidence type="ECO:0000256" key="5">
    <source>
        <dbReference type="ARBA" id="ARBA00023136"/>
    </source>
</evidence>
<protein>
    <submittedName>
        <fullName evidence="9">Outer membrane transport energization protein ExbB (TC 2.C.1.1.1)</fullName>
    </submittedName>
</protein>
<feature type="transmembrane region" description="Helical" evidence="7">
    <location>
        <begin position="152"/>
        <end position="175"/>
    </location>
</feature>
<gene>
    <name evidence="9" type="ORF">PYK22_00992</name>
</gene>
<dbReference type="GO" id="GO:0005886">
    <property type="term" value="C:plasma membrane"/>
    <property type="evidence" value="ECO:0007669"/>
    <property type="project" value="UniProtKB-SubCell"/>
</dbReference>
<keyword evidence="2" id="KW-1003">Cell membrane</keyword>
<keyword evidence="3 7" id="KW-0812">Transmembrane</keyword>
<dbReference type="PANTHER" id="PTHR30625:SF3">
    <property type="entry name" value="TOL-PAL SYSTEM PROTEIN TOLQ"/>
    <property type="match status" value="1"/>
</dbReference>
<reference evidence="9 10" key="1">
    <citation type="submission" date="2013-12" db="EMBL/GenBank/DDBJ databases">
        <authorList>
            <person name="Stott M."/>
        </authorList>
    </citation>
    <scope>NUCLEOTIDE SEQUENCE [LARGE SCALE GENOMIC DNA]</scope>
    <source>
        <strain evidence="9 10">K22</strain>
    </source>
</reference>
<name>A0A0B6WV65_9BACT</name>
<evidence type="ECO:0000256" key="7">
    <source>
        <dbReference type="SAM" id="Phobius"/>
    </source>
</evidence>
<comment type="subcellular location">
    <subcellularLocation>
        <location evidence="1">Cell membrane</location>
        <topology evidence="1">Multi-pass membrane protein</topology>
    </subcellularLocation>
    <subcellularLocation>
        <location evidence="6">Membrane</location>
        <topology evidence="6">Multi-pass membrane protein</topology>
    </subcellularLocation>
</comment>
<keyword evidence="10" id="KW-1185">Reference proteome</keyword>